<dbReference type="GO" id="GO:0006744">
    <property type="term" value="P:ubiquinone biosynthetic process"/>
    <property type="evidence" value="ECO:0007669"/>
    <property type="project" value="UniProtKB-UniRule"/>
</dbReference>
<organism evidence="12">
    <name type="scientific">Culex tarsalis</name>
    <name type="common">Encephalitis mosquito</name>
    <dbReference type="NCBI Taxonomy" id="7177"/>
    <lineage>
        <taxon>Eukaryota</taxon>
        <taxon>Metazoa</taxon>
        <taxon>Ecdysozoa</taxon>
        <taxon>Arthropoda</taxon>
        <taxon>Hexapoda</taxon>
        <taxon>Insecta</taxon>
        <taxon>Pterygota</taxon>
        <taxon>Neoptera</taxon>
        <taxon>Endopterygota</taxon>
        <taxon>Diptera</taxon>
        <taxon>Nematocera</taxon>
        <taxon>Culicoidea</taxon>
        <taxon>Culicidae</taxon>
        <taxon>Culicinae</taxon>
        <taxon>Culicini</taxon>
        <taxon>Culex</taxon>
        <taxon>Culex</taxon>
    </lineage>
</organism>
<evidence type="ECO:0000256" key="3">
    <source>
        <dbReference type="ARBA" id="ARBA00010766"/>
    </source>
</evidence>
<dbReference type="Pfam" id="PF21392">
    <property type="entry name" value="COQ9_N"/>
    <property type="match status" value="1"/>
</dbReference>
<comment type="pathway">
    <text evidence="2 8">Cofactor biosynthesis; ubiquinone biosynthesis.</text>
</comment>
<comment type="similarity">
    <text evidence="3 8">Belongs to the COQ9 family.</text>
</comment>
<dbReference type="Pfam" id="PF08511">
    <property type="entry name" value="COQ9"/>
    <property type="match status" value="1"/>
</dbReference>
<feature type="compositionally biased region" description="Polar residues" evidence="9">
    <location>
        <begin position="38"/>
        <end position="49"/>
    </location>
</feature>
<dbReference type="GO" id="GO:0008289">
    <property type="term" value="F:lipid binding"/>
    <property type="evidence" value="ECO:0007669"/>
    <property type="project" value="UniProtKB-UniRule"/>
</dbReference>
<evidence type="ECO:0000259" key="11">
    <source>
        <dbReference type="Pfam" id="PF21392"/>
    </source>
</evidence>
<accession>A0A1Q3FL45</accession>
<dbReference type="FunFam" id="1.10.357.10:FF:000004">
    <property type="entry name" value="Ubiquinone biosynthesis protein COQ9, mitochondrial"/>
    <property type="match status" value="1"/>
</dbReference>
<dbReference type="InterPro" id="IPR012762">
    <property type="entry name" value="Ubiq_biosynth_COQ9"/>
</dbReference>
<evidence type="ECO:0000256" key="2">
    <source>
        <dbReference type="ARBA" id="ARBA00004749"/>
    </source>
</evidence>
<comment type="function">
    <text evidence="8">Membrane-associated protein that warps the membrane surface to access and bind aromatic isoprenes with high specificity, including ubiquinone (CoQ) isoprene intermediates and presents them directly to Coq7, therefore facilitating the Coq7-mediated hydroxylase step. Participates in the biosynthesis of coenzyme Q, also named ubiquinone, an essential lipid-soluble electron transporter for aerobic cellular respiration.</text>
</comment>
<dbReference type="GO" id="GO:0005743">
    <property type="term" value="C:mitochondrial inner membrane"/>
    <property type="evidence" value="ECO:0007669"/>
    <property type="project" value="TreeGrafter"/>
</dbReference>
<dbReference type="NCBIfam" id="TIGR02396">
    <property type="entry name" value="diverge_rpsU"/>
    <property type="match status" value="1"/>
</dbReference>
<dbReference type="UniPathway" id="UPA00232"/>
<evidence type="ECO:0000256" key="5">
    <source>
        <dbReference type="ARBA" id="ARBA00022946"/>
    </source>
</evidence>
<dbReference type="InterPro" id="IPR013718">
    <property type="entry name" value="COQ9_C"/>
</dbReference>
<evidence type="ECO:0000256" key="8">
    <source>
        <dbReference type="RuleBase" id="RU366063"/>
    </source>
</evidence>
<evidence type="ECO:0000256" key="4">
    <source>
        <dbReference type="ARBA" id="ARBA00022688"/>
    </source>
</evidence>
<evidence type="ECO:0000313" key="12">
    <source>
        <dbReference type="EMBL" id="JAV28232.1"/>
    </source>
</evidence>
<sequence>MSQLSRLTQNIRMLRTCSYLLRVTNRSTESVSASFKAQLYSTDSGSNQPRESFSEFRAREELKEQQQLAEQQQQGPAQSSSTAGGANQPEPEDPQVAAVKDRILEASLAFVPSHGWSRQSLAKGAESVNYPTVTSGLFPRGGIEIVQFFHKQCNEQLVDYMKQEVGATAPADPAAFAQKAIEVRLRMLIPYMKQWPQAMALMTLPQNVTIALSNVLTISDNICYYAGDKSVDFNWYTRRIGLAGIYKMTELYMLQDTSPDYAKTWTFLEHRIKEGSKMDSLLLKSEDATAQLQSAVSSVFSTARNILGMGFERR</sequence>
<feature type="domain" description="COQ9 C-terminal" evidence="10">
    <location>
        <begin position="210"/>
        <end position="277"/>
    </location>
</feature>
<feature type="region of interest" description="Disordered" evidence="9">
    <location>
        <begin position="38"/>
        <end position="94"/>
    </location>
</feature>
<dbReference type="InterPro" id="IPR048674">
    <property type="entry name" value="COQ9_HTH"/>
</dbReference>
<keyword evidence="4 8" id="KW-0831">Ubiquinone biosynthesis</keyword>
<keyword evidence="6 8" id="KW-0446">Lipid-binding</keyword>
<keyword evidence="7 8" id="KW-0496">Mitochondrion</keyword>
<comment type="subcellular location">
    <subcellularLocation>
        <location evidence="1 8">Mitochondrion</location>
    </subcellularLocation>
</comment>
<dbReference type="PANTHER" id="PTHR21427:SF19">
    <property type="entry name" value="UBIQUINONE BIOSYNTHESIS PROTEIN COQ9, MITOCHONDRIAL"/>
    <property type="match status" value="1"/>
</dbReference>
<evidence type="ECO:0000256" key="6">
    <source>
        <dbReference type="ARBA" id="ARBA00023121"/>
    </source>
</evidence>
<name>A0A1Q3FL45_CULTA</name>
<evidence type="ECO:0000256" key="9">
    <source>
        <dbReference type="SAM" id="MobiDB-lite"/>
    </source>
</evidence>
<protein>
    <recommendedName>
        <fullName evidence="8">Ubiquinone biosynthesis protein</fullName>
    </recommendedName>
</protein>
<feature type="domain" description="Ubiquinone biosynthesis protein COQ9 HTH" evidence="11">
    <location>
        <begin position="99"/>
        <end position="126"/>
    </location>
</feature>
<dbReference type="AlphaFoldDB" id="A0A1Q3FL45"/>
<keyword evidence="12" id="KW-0830">Ubiquinone</keyword>
<proteinExistence type="inferred from homology"/>
<reference evidence="12" key="1">
    <citation type="submission" date="2017-01" db="EMBL/GenBank/DDBJ databases">
        <title>A deep insight into the sialotranscriptome of adult male and female Cluex tarsalis mosquitoes.</title>
        <authorList>
            <person name="Ribeiro J.M."/>
            <person name="Moreira F."/>
            <person name="Bernard K.A."/>
            <person name="Calvo E."/>
        </authorList>
    </citation>
    <scope>NUCLEOTIDE SEQUENCE</scope>
    <source>
        <strain evidence="12">Kern County</strain>
        <tissue evidence="12">Salivary glands</tissue>
    </source>
</reference>
<evidence type="ECO:0000259" key="10">
    <source>
        <dbReference type="Pfam" id="PF08511"/>
    </source>
</evidence>
<evidence type="ECO:0000256" key="1">
    <source>
        <dbReference type="ARBA" id="ARBA00004173"/>
    </source>
</evidence>
<feature type="compositionally biased region" description="Basic and acidic residues" evidence="9">
    <location>
        <begin position="52"/>
        <end position="64"/>
    </location>
</feature>
<keyword evidence="5" id="KW-0809">Transit peptide</keyword>
<dbReference type="EMBL" id="GFDL01006813">
    <property type="protein sequence ID" value="JAV28232.1"/>
    <property type="molecule type" value="Transcribed_RNA"/>
</dbReference>
<evidence type="ECO:0000256" key="7">
    <source>
        <dbReference type="ARBA" id="ARBA00023128"/>
    </source>
</evidence>
<dbReference type="PANTHER" id="PTHR21427">
    <property type="entry name" value="UBIQUINONE BIOSYNTHESIS PROTEIN COQ9, MITOCHONDRIAL"/>
    <property type="match status" value="1"/>
</dbReference>
<feature type="compositionally biased region" description="Low complexity" evidence="9">
    <location>
        <begin position="65"/>
        <end position="86"/>
    </location>
</feature>
<dbReference type="Gene3D" id="1.10.357.10">
    <property type="entry name" value="Tetracycline Repressor, domain 2"/>
    <property type="match status" value="1"/>
</dbReference>